<sequence length="375" mass="41488">MKSFNLESIANLLGFSSLYLKVVISFLVAFILVYSAIPKIIRVSYRKQLMDVPGSRSSHSKKVPTLGGVAIYFAITVVTAIFSAEMLHKDIFFSAALVMLFFIGLMDDLLIVAPRKKLYAQAISAVMIIVGSNVRIQSLFGLMGIYELPYLVSVILTTIVFIIMINSYNLIDGIDGLAGGVGVLISLCFVFIFFRLYDYSTGFLAIAMLGSLLAFLKFNLSDQYKIFMGDTGSMVVGYLISFMAIKFINISSAEWISISNAPIIAVAILIVPIIDTISVIIIRISQKKSPFSADKNHIHHRVLKLGFSHMGTSVIICLSNVLIIIFAYLLRHLNINLMLFLVIAAALILSYLPLVLVERMSKQKENKALINNSNK</sequence>
<feature type="transmembrane region" description="Helical" evidence="8">
    <location>
        <begin position="12"/>
        <end position="37"/>
    </location>
</feature>
<keyword evidence="2" id="KW-1003">Cell membrane</keyword>
<dbReference type="PROSITE" id="PS01348">
    <property type="entry name" value="MRAY_2"/>
    <property type="match status" value="1"/>
</dbReference>
<feature type="transmembrane region" description="Helical" evidence="8">
    <location>
        <begin position="91"/>
        <end position="111"/>
    </location>
</feature>
<dbReference type="PANTHER" id="PTHR22926:SF3">
    <property type="entry name" value="UNDECAPRENYL-PHOSPHATE ALPHA-N-ACETYLGLUCOSAMINYL 1-PHOSPHATE TRANSFERASE"/>
    <property type="match status" value="1"/>
</dbReference>
<feature type="transmembrane region" description="Helical" evidence="8">
    <location>
        <begin position="263"/>
        <end position="284"/>
    </location>
</feature>
<dbReference type="Pfam" id="PF00953">
    <property type="entry name" value="Glycos_transf_4"/>
    <property type="match status" value="1"/>
</dbReference>
<keyword evidence="7" id="KW-0479">Metal-binding</keyword>
<dbReference type="CDD" id="cd06853">
    <property type="entry name" value="GT_WecA_like"/>
    <property type="match status" value="1"/>
</dbReference>
<dbReference type="AlphaFoldDB" id="A0A1W2AMS1"/>
<evidence type="ECO:0000313" key="10">
    <source>
        <dbReference type="Proteomes" id="UP000192393"/>
    </source>
</evidence>
<dbReference type="GO" id="GO:0005886">
    <property type="term" value="C:plasma membrane"/>
    <property type="evidence" value="ECO:0007669"/>
    <property type="project" value="UniProtKB-SubCell"/>
</dbReference>
<feature type="transmembrane region" description="Helical" evidence="8">
    <location>
        <begin position="305"/>
        <end position="329"/>
    </location>
</feature>
<dbReference type="GO" id="GO:0016780">
    <property type="term" value="F:phosphotransferase activity, for other substituted phosphate groups"/>
    <property type="evidence" value="ECO:0007669"/>
    <property type="project" value="InterPro"/>
</dbReference>
<dbReference type="RefSeq" id="WP_084017183.1">
    <property type="nucleotide sequence ID" value="NZ_FWXS01000004.1"/>
</dbReference>
<feature type="transmembrane region" description="Helical" evidence="8">
    <location>
        <begin position="65"/>
        <end position="85"/>
    </location>
</feature>
<dbReference type="GO" id="GO:0046872">
    <property type="term" value="F:metal ion binding"/>
    <property type="evidence" value="ECO:0007669"/>
    <property type="project" value="UniProtKB-KW"/>
</dbReference>
<dbReference type="STRING" id="1434700.SAMN06296427_104274"/>
<evidence type="ECO:0000256" key="7">
    <source>
        <dbReference type="PIRSR" id="PIRSR600715-1"/>
    </source>
</evidence>
<comment type="cofactor">
    <cofactor evidence="7">
        <name>Mg(2+)</name>
        <dbReference type="ChEBI" id="CHEBI:18420"/>
    </cofactor>
</comment>
<dbReference type="OrthoDB" id="9783652at2"/>
<protein>
    <submittedName>
        <fullName evidence="9">UDP-N-acetylmuramyl pentapeptide phosphotransferase/UDP-N-acetylglucosamine-1-phosphate transferase</fullName>
    </submittedName>
</protein>
<dbReference type="GO" id="GO:0044038">
    <property type="term" value="P:cell wall macromolecule biosynthetic process"/>
    <property type="evidence" value="ECO:0007669"/>
    <property type="project" value="TreeGrafter"/>
</dbReference>
<dbReference type="InterPro" id="IPR018480">
    <property type="entry name" value="PNAcMuramoyl-5peptid_Trfase_CS"/>
</dbReference>
<evidence type="ECO:0000256" key="8">
    <source>
        <dbReference type="SAM" id="Phobius"/>
    </source>
</evidence>
<evidence type="ECO:0000256" key="3">
    <source>
        <dbReference type="ARBA" id="ARBA00022679"/>
    </source>
</evidence>
<keyword evidence="3 9" id="KW-0808">Transferase</keyword>
<dbReference type="GO" id="GO:0009103">
    <property type="term" value="P:lipopolysaccharide biosynthetic process"/>
    <property type="evidence" value="ECO:0007669"/>
    <property type="project" value="TreeGrafter"/>
</dbReference>
<proteinExistence type="predicted"/>
<dbReference type="InterPro" id="IPR000715">
    <property type="entry name" value="Glycosyl_transferase_4"/>
</dbReference>
<dbReference type="GO" id="GO:0071555">
    <property type="term" value="P:cell wall organization"/>
    <property type="evidence" value="ECO:0007669"/>
    <property type="project" value="TreeGrafter"/>
</dbReference>
<feature type="transmembrane region" description="Helical" evidence="8">
    <location>
        <begin position="203"/>
        <end position="220"/>
    </location>
</feature>
<dbReference type="Proteomes" id="UP000192393">
    <property type="component" value="Unassembled WGS sequence"/>
</dbReference>
<accession>A0A1W2AMS1</accession>
<feature type="transmembrane region" description="Helical" evidence="8">
    <location>
        <begin position="335"/>
        <end position="357"/>
    </location>
</feature>
<evidence type="ECO:0000313" key="9">
    <source>
        <dbReference type="EMBL" id="SMC61528.1"/>
    </source>
</evidence>
<reference evidence="9 10" key="1">
    <citation type="submission" date="2017-04" db="EMBL/GenBank/DDBJ databases">
        <authorList>
            <person name="Afonso C.L."/>
            <person name="Miller P.J."/>
            <person name="Scott M.A."/>
            <person name="Spackman E."/>
            <person name="Goraichik I."/>
            <person name="Dimitrov K.M."/>
            <person name="Suarez D.L."/>
            <person name="Swayne D.E."/>
        </authorList>
    </citation>
    <scope>NUCLEOTIDE SEQUENCE [LARGE SCALE GENOMIC DNA]</scope>
    <source>
        <strain evidence="9 10">CGMCC 1.12708</strain>
    </source>
</reference>
<feature type="transmembrane region" description="Helical" evidence="8">
    <location>
        <begin position="118"/>
        <end position="136"/>
    </location>
</feature>
<evidence type="ECO:0000256" key="1">
    <source>
        <dbReference type="ARBA" id="ARBA00004651"/>
    </source>
</evidence>
<keyword evidence="10" id="KW-1185">Reference proteome</keyword>
<organism evidence="9 10">
    <name type="scientific">Moheibacter sediminis</name>
    <dbReference type="NCBI Taxonomy" id="1434700"/>
    <lineage>
        <taxon>Bacteria</taxon>
        <taxon>Pseudomonadati</taxon>
        <taxon>Bacteroidota</taxon>
        <taxon>Flavobacteriia</taxon>
        <taxon>Flavobacteriales</taxon>
        <taxon>Weeksellaceae</taxon>
        <taxon>Moheibacter</taxon>
    </lineage>
</organism>
<evidence type="ECO:0000256" key="5">
    <source>
        <dbReference type="ARBA" id="ARBA00022989"/>
    </source>
</evidence>
<evidence type="ECO:0000256" key="2">
    <source>
        <dbReference type="ARBA" id="ARBA00022475"/>
    </source>
</evidence>
<feature type="transmembrane region" description="Helical" evidence="8">
    <location>
        <begin position="177"/>
        <end position="197"/>
    </location>
</feature>
<feature type="transmembrane region" description="Helical" evidence="8">
    <location>
        <begin position="232"/>
        <end position="251"/>
    </location>
</feature>
<keyword evidence="7" id="KW-0460">Magnesium</keyword>
<feature type="binding site" evidence="7">
    <location>
        <position position="230"/>
    </location>
    <ligand>
        <name>Mg(2+)</name>
        <dbReference type="ChEBI" id="CHEBI:18420"/>
    </ligand>
</feature>
<gene>
    <name evidence="9" type="ORF">SAMN06296427_104274</name>
</gene>
<comment type="subcellular location">
    <subcellularLocation>
        <location evidence="1">Cell membrane</location>
        <topology evidence="1">Multi-pass membrane protein</topology>
    </subcellularLocation>
</comment>
<evidence type="ECO:0000256" key="4">
    <source>
        <dbReference type="ARBA" id="ARBA00022692"/>
    </source>
</evidence>
<feature type="transmembrane region" description="Helical" evidence="8">
    <location>
        <begin position="148"/>
        <end position="165"/>
    </location>
</feature>
<name>A0A1W2AMS1_9FLAO</name>
<dbReference type="PANTHER" id="PTHR22926">
    <property type="entry name" value="PHOSPHO-N-ACETYLMURAMOYL-PENTAPEPTIDE-TRANSFERASE"/>
    <property type="match status" value="1"/>
</dbReference>
<keyword evidence="6 8" id="KW-0472">Membrane</keyword>
<dbReference type="EMBL" id="FWXS01000004">
    <property type="protein sequence ID" value="SMC61528.1"/>
    <property type="molecule type" value="Genomic_DNA"/>
</dbReference>
<evidence type="ECO:0000256" key="6">
    <source>
        <dbReference type="ARBA" id="ARBA00023136"/>
    </source>
</evidence>
<feature type="binding site" evidence="7">
    <location>
        <position position="169"/>
    </location>
    <ligand>
        <name>Mg(2+)</name>
        <dbReference type="ChEBI" id="CHEBI:18420"/>
    </ligand>
</feature>
<keyword evidence="5 8" id="KW-1133">Transmembrane helix</keyword>
<keyword evidence="4 8" id="KW-0812">Transmembrane</keyword>